<dbReference type="SMART" id="SM00967">
    <property type="entry name" value="SpoU_sub_bind"/>
    <property type="match status" value="1"/>
</dbReference>
<evidence type="ECO:0000313" key="5">
    <source>
        <dbReference type="EMBL" id="MBU5440243.1"/>
    </source>
</evidence>
<feature type="domain" description="RNA 2-O ribose methyltransferase substrate binding" evidence="4">
    <location>
        <begin position="31"/>
        <end position="106"/>
    </location>
</feature>
<protein>
    <submittedName>
        <fullName evidence="5">23S rRNA (Guanosine(2251)-2'-O)-methyltransferase RlmB</fullName>
    </submittedName>
</protein>
<name>A0ABS6EDK8_9FIRM</name>
<dbReference type="CDD" id="cd18095">
    <property type="entry name" value="SpoU-like_rRNA-MTase"/>
    <property type="match status" value="1"/>
</dbReference>
<comment type="caution">
    <text evidence="5">The sequence shown here is derived from an EMBL/GenBank/DDBJ whole genome shotgun (WGS) entry which is preliminary data.</text>
</comment>
<dbReference type="Pfam" id="PF00588">
    <property type="entry name" value="SpoU_methylase"/>
    <property type="match status" value="1"/>
</dbReference>
<comment type="similarity">
    <text evidence="1">Belongs to the class IV-like SAM-binding methyltransferase superfamily. RNA methyltransferase TrmH family.</text>
</comment>
<evidence type="ECO:0000313" key="6">
    <source>
        <dbReference type="Proteomes" id="UP000749471"/>
    </source>
</evidence>
<evidence type="ECO:0000256" key="3">
    <source>
        <dbReference type="ARBA" id="ARBA00022679"/>
    </source>
</evidence>
<dbReference type="Pfam" id="PF22435">
    <property type="entry name" value="MRM3-like_sub_bind"/>
    <property type="match status" value="1"/>
</dbReference>
<evidence type="ECO:0000259" key="4">
    <source>
        <dbReference type="SMART" id="SM00967"/>
    </source>
</evidence>
<organism evidence="5 6">
    <name type="scientific">Tissierella simiarum</name>
    <dbReference type="NCBI Taxonomy" id="2841534"/>
    <lineage>
        <taxon>Bacteria</taxon>
        <taxon>Bacillati</taxon>
        <taxon>Bacillota</taxon>
        <taxon>Tissierellia</taxon>
        <taxon>Tissierellales</taxon>
        <taxon>Tissierellaceae</taxon>
        <taxon>Tissierella</taxon>
    </lineage>
</organism>
<keyword evidence="3" id="KW-0808">Transferase</keyword>
<dbReference type="InterPro" id="IPR053888">
    <property type="entry name" value="MRM3-like_sub_bind"/>
</dbReference>
<dbReference type="InterPro" id="IPR004441">
    <property type="entry name" value="rRNA_MeTrfase_TrmH"/>
</dbReference>
<dbReference type="InterPro" id="IPR051259">
    <property type="entry name" value="rRNA_Methyltransferase"/>
</dbReference>
<keyword evidence="2" id="KW-0489">Methyltransferase</keyword>
<accession>A0ABS6EDK8</accession>
<dbReference type="EMBL" id="JAHLPM010000029">
    <property type="protein sequence ID" value="MBU5440243.1"/>
    <property type="molecule type" value="Genomic_DNA"/>
</dbReference>
<dbReference type="PANTHER" id="PTHR43191:SF2">
    <property type="entry name" value="RRNA METHYLTRANSFERASE 3, MITOCHONDRIAL"/>
    <property type="match status" value="1"/>
</dbReference>
<gene>
    <name evidence="5" type="primary">rlmB</name>
    <name evidence="5" type="ORF">KQI42_19805</name>
</gene>
<evidence type="ECO:0000256" key="1">
    <source>
        <dbReference type="ARBA" id="ARBA00007228"/>
    </source>
</evidence>
<keyword evidence="6" id="KW-1185">Reference proteome</keyword>
<proteinExistence type="inferred from homology"/>
<reference evidence="5 6" key="1">
    <citation type="submission" date="2021-06" db="EMBL/GenBank/DDBJ databases">
        <authorList>
            <person name="Sun Q."/>
            <person name="Li D."/>
        </authorList>
    </citation>
    <scope>NUCLEOTIDE SEQUENCE [LARGE SCALE GENOMIC DNA]</scope>
    <source>
        <strain evidence="5 6">MSJ-40</strain>
    </source>
</reference>
<dbReference type="RefSeq" id="WP_216522311.1">
    <property type="nucleotide sequence ID" value="NZ_JAHLPM010000029.1"/>
</dbReference>
<dbReference type="PANTHER" id="PTHR43191">
    <property type="entry name" value="RRNA METHYLTRANSFERASE 3"/>
    <property type="match status" value="1"/>
</dbReference>
<dbReference type="Proteomes" id="UP000749471">
    <property type="component" value="Unassembled WGS sequence"/>
</dbReference>
<dbReference type="NCBIfam" id="TIGR00186">
    <property type="entry name" value="rRNA_methyl_3"/>
    <property type="match status" value="1"/>
</dbReference>
<dbReference type="InterPro" id="IPR001537">
    <property type="entry name" value="SpoU_MeTrfase"/>
</dbReference>
<dbReference type="InterPro" id="IPR013123">
    <property type="entry name" value="SpoU_subst-bd"/>
</dbReference>
<evidence type="ECO:0000256" key="2">
    <source>
        <dbReference type="ARBA" id="ARBA00022603"/>
    </source>
</evidence>
<sequence>MIEITSSRNPLIKEIKSLYRKKERWNSKTFIIEGIKIIEEAIENNYPLKNIIVSDQLLDNAEGQQIFKRIKDDENLVKVSESIFKEISDTENPQGILGVARFGLRDIDEIENYDNPFLLLLDQVQDPGNMGTIIRTGDAFNIDGIIITEGCVDPYNPKVVRSTMGSIFRVPLYKVSNGINALHSIKERGIRGYSTSLEGSIPIYNVDFKEGFVLIIGNESKGVDKRLSTGADTLIKIPMPGKAESLNAAVASSIIMYEAMKQRINIS</sequence>